<gene>
    <name evidence="1" type="primary">tuaH</name>
    <name evidence="1" type="ORF">RL72_01079</name>
</gene>
<dbReference type="PANTHER" id="PTHR12526:SF600">
    <property type="entry name" value="GLYCOSYL TRANSFERASE GROUP 1"/>
    <property type="match status" value="1"/>
</dbReference>
<proteinExistence type="predicted"/>
<dbReference type="RefSeq" id="WP_045249800.1">
    <property type="nucleotide sequence ID" value="NZ_JYIT01000065.1"/>
</dbReference>
<sequence length="372" mass="40853">MTDLVVVSLERWDEVWRRNQHLVSGLLREDPALRVLFVEPPDDPLYALRRGARPEFGRRLRAISGRLHAIRPVKWLPRRIDPAADERIERAVVRAAARLGMTDPVLWINDPRAAGLARRTGWRTLYDLTDDWLAADRPTAETRRIREGEEWLLAHARAVVACSAELVRRKRPGRADIALVRNGVDVAAYRAPHPRPHDLPSGSVALYLGTLHRDRLDVDLCVRTAAALGGSATLVLVGPNALDDADTARLHEAGAVVLGARPRDAVIGYLQHAEVLLVPHLVTAFTESLDPLKLYEYQAVGRPVVATPVAGFREAAGDRIRLADADEFAAVTLRTLADAAESPDSGPDPVAAADWSQRVAEMRAVLAGAESR</sequence>
<keyword evidence="2" id="KW-1185">Reference proteome</keyword>
<name>A0A0F0KZR4_9MICO</name>
<dbReference type="SUPFAM" id="SSF53756">
    <property type="entry name" value="UDP-Glycosyltransferase/glycogen phosphorylase"/>
    <property type="match status" value="1"/>
</dbReference>
<dbReference type="Gene3D" id="3.40.50.2000">
    <property type="entry name" value="Glycogen Phosphorylase B"/>
    <property type="match status" value="1"/>
</dbReference>
<dbReference type="AlphaFoldDB" id="A0A0F0KZR4"/>
<dbReference type="EMBL" id="JYIT01000065">
    <property type="protein sequence ID" value="KJL26363.1"/>
    <property type="molecule type" value="Genomic_DNA"/>
</dbReference>
<protein>
    <submittedName>
        <fullName evidence="1">Putative teichuronic acid biosynthesis glycosyltransferase TuaH</fullName>
        <ecNumber evidence="1">2.4.-.-</ecNumber>
    </submittedName>
</protein>
<keyword evidence="1" id="KW-0328">Glycosyltransferase</keyword>
<comment type="caution">
    <text evidence="1">The sequence shown here is derived from an EMBL/GenBank/DDBJ whole genome shotgun (WGS) entry which is preliminary data.</text>
</comment>
<dbReference type="PANTHER" id="PTHR12526">
    <property type="entry name" value="GLYCOSYLTRANSFERASE"/>
    <property type="match status" value="1"/>
</dbReference>
<dbReference type="Proteomes" id="UP000033448">
    <property type="component" value="Unassembled WGS sequence"/>
</dbReference>
<evidence type="ECO:0000313" key="2">
    <source>
        <dbReference type="Proteomes" id="UP000033448"/>
    </source>
</evidence>
<dbReference type="GO" id="GO:0016757">
    <property type="term" value="F:glycosyltransferase activity"/>
    <property type="evidence" value="ECO:0007669"/>
    <property type="project" value="UniProtKB-KW"/>
</dbReference>
<accession>A0A0F0KZR4</accession>
<dbReference type="OrthoDB" id="9771846at2"/>
<organism evidence="1 2">
    <name type="scientific">Microbacterium azadirachtae</name>
    <dbReference type="NCBI Taxonomy" id="582680"/>
    <lineage>
        <taxon>Bacteria</taxon>
        <taxon>Bacillati</taxon>
        <taxon>Actinomycetota</taxon>
        <taxon>Actinomycetes</taxon>
        <taxon>Micrococcales</taxon>
        <taxon>Microbacteriaceae</taxon>
        <taxon>Microbacterium</taxon>
    </lineage>
</organism>
<dbReference type="EC" id="2.4.-.-" evidence="1"/>
<dbReference type="Pfam" id="PF13692">
    <property type="entry name" value="Glyco_trans_1_4"/>
    <property type="match status" value="1"/>
</dbReference>
<keyword evidence="1" id="KW-0808">Transferase</keyword>
<dbReference type="PATRIC" id="fig|582680.7.peg.1117"/>
<evidence type="ECO:0000313" key="1">
    <source>
        <dbReference type="EMBL" id="KJL26363.1"/>
    </source>
</evidence>
<reference evidence="1 2" key="1">
    <citation type="submission" date="2015-02" db="EMBL/GenBank/DDBJ databases">
        <title>Draft genome sequences of ten Microbacterium spp. with emphasis on heavy metal contaminated environments.</title>
        <authorList>
            <person name="Corretto E."/>
        </authorList>
    </citation>
    <scope>NUCLEOTIDE SEQUENCE [LARGE SCALE GENOMIC DNA]</scope>
    <source>
        <strain evidence="1 2">DSM 23848</strain>
    </source>
</reference>